<dbReference type="AlphaFoldDB" id="A0A699U156"/>
<organism evidence="1">
    <name type="scientific">Tanacetum cinerariifolium</name>
    <name type="common">Dalmatian daisy</name>
    <name type="synonym">Chrysanthemum cinerariifolium</name>
    <dbReference type="NCBI Taxonomy" id="118510"/>
    <lineage>
        <taxon>Eukaryota</taxon>
        <taxon>Viridiplantae</taxon>
        <taxon>Streptophyta</taxon>
        <taxon>Embryophyta</taxon>
        <taxon>Tracheophyta</taxon>
        <taxon>Spermatophyta</taxon>
        <taxon>Magnoliopsida</taxon>
        <taxon>eudicotyledons</taxon>
        <taxon>Gunneridae</taxon>
        <taxon>Pentapetalae</taxon>
        <taxon>asterids</taxon>
        <taxon>campanulids</taxon>
        <taxon>Asterales</taxon>
        <taxon>Asteraceae</taxon>
        <taxon>Asteroideae</taxon>
        <taxon>Anthemideae</taxon>
        <taxon>Anthemidinae</taxon>
        <taxon>Tanacetum</taxon>
    </lineage>
</organism>
<dbReference type="EMBL" id="BKCJ011283788">
    <property type="protein sequence ID" value="GFD15058.1"/>
    <property type="molecule type" value="Genomic_DNA"/>
</dbReference>
<feature type="non-terminal residue" evidence="1">
    <location>
        <position position="19"/>
    </location>
</feature>
<comment type="caution">
    <text evidence="1">The sequence shown here is derived from an EMBL/GenBank/DDBJ whole genome shotgun (WGS) entry which is preliminary data.</text>
</comment>
<protein>
    <submittedName>
        <fullName evidence="1">Uncharacterized protein</fullName>
    </submittedName>
</protein>
<evidence type="ECO:0000313" key="1">
    <source>
        <dbReference type="EMBL" id="GFD15058.1"/>
    </source>
</evidence>
<accession>A0A699U156</accession>
<proteinExistence type="predicted"/>
<sequence>MNPEQHQASPDRSPNDAAM</sequence>
<reference evidence="1" key="1">
    <citation type="journal article" date="2019" name="Sci. Rep.">
        <title>Draft genome of Tanacetum cinerariifolium, the natural source of mosquito coil.</title>
        <authorList>
            <person name="Yamashiro T."/>
            <person name="Shiraishi A."/>
            <person name="Satake H."/>
            <person name="Nakayama K."/>
        </authorList>
    </citation>
    <scope>NUCLEOTIDE SEQUENCE</scope>
</reference>
<gene>
    <name evidence="1" type="ORF">Tci_887027</name>
</gene>
<name>A0A699U156_TANCI</name>